<dbReference type="Pfam" id="PF12585">
    <property type="entry name" value="DUF3759"/>
    <property type="match status" value="1"/>
</dbReference>
<feature type="compositionally biased region" description="Polar residues" evidence="1">
    <location>
        <begin position="33"/>
        <end position="42"/>
    </location>
</feature>
<dbReference type="PANTHER" id="PTHR37450:SF1">
    <property type="entry name" value="CIPC PROTEIN"/>
    <property type="match status" value="1"/>
</dbReference>
<organism evidence="3 4">
    <name type="scientific">Candida albicans (strain SC5314 / ATCC MYA-2876)</name>
    <name type="common">Yeast</name>
    <dbReference type="NCBI Taxonomy" id="237561"/>
    <lineage>
        <taxon>Eukaryota</taxon>
        <taxon>Fungi</taxon>
        <taxon>Dikarya</taxon>
        <taxon>Ascomycota</taxon>
        <taxon>Saccharomycotina</taxon>
        <taxon>Pichiomycetes</taxon>
        <taxon>Debaryomycetaceae</taxon>
        <taxon>Candida/Lodderomyces clade</taxon>
        <taxon>Candida</taxon>
    </lineage>
</organism>
<dbReference type="Proteomes" id="UP000000559">
    <property type="component" value="Chromosome 4"/>
</dbReference>
<evidence type="ECO:0008006" key="5">
    <source>
        <dbReference type="Google" id="ProtNLM"/>
    </source>
</evidence>
<dbReference type="PANTHER" id="PTHR37450">
    <property type="entry name" value="CIPC PROTEIN"/>
    <property type="match status" value="1"/>
</dbReference>
<dbReference type="VEuPathDB" id="FungiDB:C4_06960W_A"/>
<dbReference type="AlphaFoldDB" id="A0A1D8PMR1"/>
<reference evidence="3 4" key="1">
    <citation type="journal article" date="2004" name="Proc. Natl. Acad. Sci. U.S.A.">
        <title>The diploid genome sequence of Candida albicans.</title>
        <authorList>
            <person name="Jones T."/>
            <person name="Federspiel N.A."/>
            <person name="Chibana H."/>
            <person name="Dungan J."/>
            <person name="Kalman S."/>
            <person name="Magee B.B."/>
            <person name="Newport G."/>
            <person name="Thorstenson Y.R."/>
            <person name="Agabian N."/>
            <person name="Magee P.T."/>
            <person name="Davis R.W."/>
            <person name="Scherer S."/>
        </authorList>
    </citation>
    <scope>NUCLEOTIDE SEQUENCE [LARGE SCALE GENOMIC DNA]</scope>
    <source>
        <strain evidence="4">SC5314 / ATCC MYA-2876</strain>
    </source>
</reference>
<name>A0A1D8PMR1_CANAL</name>
<reference evidence="3 4" key="3">
    <citation type="journal article" date="2013" name="Genome Biol.">
        <title>Assembly of a phased diploid Candida albicans genome facilitates allele-specific measurements and provides a simple model for repeat and indel structure.</title>
        <authorList>
            <person name="Muzzey D."/>
            <person name="Schwartz K."/>
            <person name="Weissman J.S."/>
            <person name="Sherlock G."/>
        </authorList>
    </citation>
    <scope>NUCLEOTIDE SEQUENCE [LARGE SCALE GENOMIC DNA]</scope>
    <source>
        <strain evidence="4">SC5314 / ATCC MYA-2876</strain>
    </source>
</reference>
<dbReference type="GO" id="GO:0005737">
    <property type="term" value="C:cytoplasm"/>
    <property type="evidence" value="ECO:0000318"/>
    <property type="project" value="GO_Central"/>
</dbReference>
<dbReference type="RefSeq" id="XP_715422.2">
    <property type="nucleotide sequence ID" value="XM_710329.2"/>
</dbReference>
<evidence type="ECO:0000313" key="2">
    <source>
        <dbReference type="CGD" id="CAL0000197411"/>
    </source>
</evidence>
<accession>A0A1D8PMR1</accession>
<protein>
    <recommendedName>
        <fullName evidence="5">CipC-like antibiotic response protein</fullName>
    </recommendedName>
</protein>
<dbReference type="SMR" id="A0A1D8PMR1"/>
<evidence type="ECO:0000313" key="4">
    <source>
        <dbReference type="Proteomes" id="UP000000559"/>
    </source>
</evidence>
<evidence type="ECO:0000313" key="3">
    <source>
        <dbReference type="EMBL" id="AOW29417.1"/>
    </source>
</evidence>
<gene>
    <name evidence="3" type="ordered locus">CAALFM_C406960WA</name>
    <name evidence="2" type="ordered locus">orf19.10625</name>
</gene>
<reference evidence="3 4" key="2">
    <citation type="journal article" date="2007" name="Genome Biol.">
        <title>Assembly of the Candida albicans genome into sixteen supercontigs aligned on the eight chromosomes.</title>
        <authorList>
            <person name="van het Hoog M."/>
            <person name="Rast T.J."/>
            <person name="Martchenko M."/>
            <person name="Grindle S."/>
            <person name="Dignard D."/>
            <person name="Hogues H."/>
            <person name="Cuomo C."/>
            <person name="Berriman M."/>
            <person name="Scherer S."/>
            <person name="Magee B.B."/>
            <person name="Whiteway M."/>
            <person name="Chibana H."/>
            <person name="Nantel A."/>
            <person name="Magee P.T."/>
        </authorList>
    </citation>
    <scope>GENOME REANNOTATION</scope>
    <source>
        <strain evidence="4">SC5314 / ATCC MYA-2876</strain>
    </source>
</reference>
<evidence type="ECO:0000256" key="1">
    <source>
        <dbReference type="SAM" id="MobiDB-lite"/>
    </source>
</evidence>
<dbReference type="GeneID" id="3642926"/>
<sequence length="142" mass="15832">MSEILKANHRKVYGNVSNSSSSSSISMSPSGSATNKRSTRSAGDNRSKLSHDMVAGAASFEATRLFEDRHRRNGKPVSHAFARKTLIALAASEVDKLFEVKELTHLDKDQIKSEAIKAIEKEYETHYGGQRHWSPNFKPISW</sequence>
<proteinExistence type="predicted"/>
<dbReference type="KEGG" id="cal:CAALFM_C406960WA"/>
<dbReference type="InParanoid" id="A0A1D8PMR1"/>
<dbReference type="InterPro" id="IPR022234">
    <property type="entry name" value="DUF3759"/>
</dbReference>
<dbReference type="EMBL" id="CP017626">
    <property type="protein sequence ID" value="AOW29417.1"/>
    <property type="molecule type" value="Genomic_DNA"/>
</dbReference>
<dbReference type="CGD" id="CAL0000197411">
    <property type="gene designation" value="orf19.10625"/>
</dbReference>
<feature type="compositionally biased region" description="Low complexity" evidence="1">
    <location>
        <begin position="17"/>
        <end position="32"/>
    </location>
</feature>
<keyword evidence="4" id="KW-1185">Reference proteome</keyword>
<dbReference type="OrthoDB" id="9895617at2759"/>
<feature type="region of interest" description="Disordered" evidence="1">
    <location>
        <begin position="1"/>
        <end position="51"/>
    </location>
</feature>